<keyword evidence="2" id="KW-1133">Transmembrane helix</keyword>
<keyword evidence="4" id="KW-1185">Reference proteome</keyword>
<dbReference type="Pfam" id="PF03597">
    <property type="entry name" value="FixS"/>
    <property type="match status" value="1"/>
</dbReference>
<dbReference type="EMBL" id="JMIU01000001">
    <property type="protein sequence ID" value="KDN96308.1"/>
    <property type="molecule type" value="Genomic_DNA"/>
</dbReference>
<comment type="caution">
    <text evidence="3">The sequence shown here is derived from an EMBL/GenBank/DDBJ whole genome shotgun (WGS) entry which is preliminary data.</text>
</comment>
<dbReference type="RefSeq" id="WP_029912209.1">
    <property type="nucleotide sequence ID" value="NZ_AP020335.1"/>
</dbReference>
<keyword evidence="2" id="KW-0472">Membrane</keyword>
<evidence type="ECO:0000313" key="3">
    <source>
        <dbReference type="EMBL" id="KDN96308.1"/>
    </source>
</evidence>
<gene>
    <name evidence="3" type="ORF">EI16_08515</name>
</gene>
<protein>
    <submittedName>
        <fullName evidence="3">Cytochrome oxidase maturation protein Cbb3</fullName>
    </submittedName>
</protein>
<accession>A0A066ZR84</accession>
<name>A0A066ZR84_HYDMR</name>
<organism evidence="3 4">
    <name type="scientific">Hydrogenovibrio marinus</name>
    <dbReference type="NCBI Taxonomy" id="28885"/>
    <lineage>
        <taxon>Bacteria</taxon>
        <taxon>Pseudomonadati</taxon>
        <taxon>Pseudomonadota</taxon>
        <taxon>Gammaproteobacteria</taxon>
        <taxon>Thiotrichales</taxon>
        <taxon>Piscirickettsiaceae</taxon>
        <taxon>Hydrogenovibrio</taxon>
    </lineage>
</organism>
<feature type="region of interest" description="Disordered" evidence="1">
    <location>
        <begin position="48"/>
        <end position="74"/>
    </location>
</feature>
<dbReference type="AlphaFoldDB" id="A0A066ZR84"/>
<reference evidence="3 4" key="1">
    <citation type="submission" date="2014-04" db="EMBL/GenBank/DDBJ databases">
        <title>Draft genome sequence of Hydrogenovibrio marinus MH-110, a model organism for aerobic H2 metabolism.</title>
        <authorList>
            <person name="Cha H.J."/>
            <person name="Jo B.H."/>
            <person name="Hwang B.H."/>
        </authorList>
    </citation>
    <scope>NUCLEOTIDE SEQUENCE [LARGE SCALE GENOMIC DNA]</scope>
    <source>
        <strain evidence="3 4">MH-110</strain>
    </source>
</reference>
<dbReference type="PANTHER" id="PTHR41532">
    <property type="entry name" value="FIXS PROTEIN"/>
    <property type="match status" value="1"/>
</dbReference>
<dbReference type="PANTHER" id="PTHR41532:SF1">
    <property type="entry name" value="FIXS PROTEIN"/>
    <property type="match status" value="1"/>
</dbReference>
<feature type="transmembrane region" description="Helical" evidence="2">
    <location>
        <begin position="6"/>
        <end position="26"/>
    </location>
</feature>
<keyword evidence="2" id="KW-0812">Transmembrane</keyword>
<proteinExistence type="predicted"/>
<evidence type="ECO:0000313" key="4">
    <source>
        <dbReference type="Proteomes" id="UP000027341"/>
    </source>
</evidence>
<dbReference type="InterPro" id="IPR004714">
    <property type="entry name" value="Cyt_oxidase_maturation_cbb3"/>
</dbReference>
<sequence length="74" mass="8279">MDVIFGLIPMMLIAGFISVVVFILMAKSGQLDDLDGAANSIFLDDEYEEDEVRDTKEAAREQQSSPENKEKEQP</sequence>
<dbReference type="NCBIfam" id="TIGR00847">
    <property type="entry name" value="ccoS"/>
    <property type="match status" value="1"/>
</dbReference>
<evidence type="ECO:0000256" key="1">
    <source>
        <dbReference type="SAM" id="MobiDB-lite"/>
    </source>
</evidence>
<dbReference type="Proteomes" id="UP000027341">
    <property type="component" value="Unassembled WGS sequence"/>
</dbReference>
<evidence type="ECO:0000256" key="2">
    <source>
        <dbReference type="SAM" id="Phobius"/>
    </source>
</evidence>